<dbReference type="OrthoDB" id="5229512at2759"/>
<sequence>MSIIQVTDTVAEMHVDDSTPTSGTPISTPCMDLLGYSCDPSAAPNIAQEVVPEVPEMIPISAVFPPEIRNPIFDYILTDIPSAFCVHEDVMKENSLTDSTDSMIQPFLYRLHRLADFDHLAYYECASVLVARSSFEISYEEDMIYFETFLLTLPQDCGFARVSELHFPRFSQQACTWARANEIMDFCYQMPNLAEVSITIFADTALQGNPPIQEGEHLVFHNSPLRLRPLHEVAAALELGQLAHLPSLKKLTIICDFRYALRRVPIGFALDIGIWLAVAAFGRQPTVRGVRVSWTDLQMDGTVVVTLDIFRR</sequence>
<evidence type="ECO:0000313" key="2">
    <source>
        <dbReference type="Proteomes" id="UP000799757"/>
    </source>
</evidence>
<protein>
    <submittedName>
        <fullName evidence="1">Uncharacterized protein</fullName>
    </submittedName>
</protein>
<reference evidence="1" key="1">
    <citation type="journal article" date="2020" name="Stud. Mycol.">
        <title>101 Dothideomycetes genomes: a test case for predicting lifestyles and emergence of pathogens.</title>
        <authorList>
            <person name="Haridas S."/>
            <person name="Albert R."/>
            <person name="Binder M."/>
            <person name="Bloem J."/>
            <person name="Labutti K."/>
            <person name="Salamov A."/>
            <person name="Andreopoulos B."/>
            <person name="Baker S."/>
            <person name="Barry K."/>
            <person name="Bills G."/>
            <person name="Bluhm B."/>
            <person name="Cannon C."/>
            <person name="Castanera R."/>
            <person name="Culley D."/>
            <person name="Daum C."/>
            <person name="Ezra D."/>
            <person name="Gonzalez J."/>
            <person name="Henrissat B."/>
            <person name="Kuo A."/>
            <person name="Liang C."/>
            <person name="Lipzen A."/>
            <person name="Lutzoni F."/>
            <person name="Magnuson J."/>
            <person name="Mondo S."/>
            <person name="Nolan M."/>
            <person name="Ohm R."/>
            <person name="Pangilinan J."/>
            <person name="Park H.-J."/>
            <person name="Ramirez L."/>
            <person name="Alfaro M."/>
            <person name="Sun H."/>
            <person name="Tritt A."/>
            <person name="Yoshinaga Y."/>
            <person name="Zwiers L.-H."/>
            <person name="Turgeon B."/>
            <person name="Goodwin S."/>
            <person name="Spatafora J."/>
            <person name="Crous P."/>
            <person name="Grigoriev I."/>
        </authorList>
    </citation>
    <scope>NUCLEOTIDE SEQUENCE</scope>
    <source>
        <strain evidence="1">CBS 109.77</strain>
    </source>
</reference>
<gene>
    <name evidence="1" type="ORF">K505DRAFT_367128</name>
</gene>
<keyword evidence="2" id="KW-1185">Reference proteome</keyword>
<evidence type="ECO:0000313" key="1">
    <source>
        <dbReference type="EMBL" id="KAF2787699.1"/>
    </source>
</evidence>
<dbReference type="AlphaFoldDB" id="A0A6A6WUC3"/>
<proteinExistence type="predicted"/>
<dbReference type="Proteomes" id="UP000799757">
    <property type="component" value="Unassembled WGS sequence"/>
</dbReference>
<accession>A0A6A6WUC3</accession>
<organism evidence="1 2">
    <name type="scientific">Melanomma pulvis-pyrius CBS 109.77</name>
    <dbReference type="NCBI Taxonomy" id="1314802"/>
    <lineage>
        <taxon>Eukaryota</taxon>
        <taxon>Fungi</taxon>
        <taxon>Dikarya</taxon>
        <taxon>Ascomycota</taxon>
        <taxon>Pezizomycotina</taxon>
        <taxon>Dothideomycetes</taxon>
        <taxon>Pleosporomycetidae</taxon>
        <taxon>Pleosporales</taxon>
        <taxon>Melanommataceae</taxon>
        <taxon>Melanomma</taxon>
    </lineage>
</organism>
<name>A0A6A6WUC3_9PLEO</name>
<dbReference type="EMBL" id="MU002289">
    <property type="protein sequence ID" value="KAF2787699.1"/>
    <property type="molecule type" value="Genomic_DNA"/>
</dbReference>